<evidence type="ECO:0000256" key="15">
    <source>
        <dbReference type="ARBA" id="ARBA00022918"/>
    </source>
</evidence>
<dbReference type="InterPro" id="IPR001462">
    <property type="entry name" value="DNApol_viral_C"/>
</dbReference>
<dbReference type="GO" id="GO:0046872">
    <property type="term" value="F:metal ion binding"/>
    <property type="evidence" value="ECO:0007669"/>
    <property type="project" value="UniProtKB-KW"/>
</dbReference>
<keyword evidence="7" id="KW-0808">Transferase</keyword>
<dbReference type="Pfam" id="PF00242">
    <property type="entry name" value="DNA_pol_viral_N"/>
    <property type="match status" value="1"/>
</dbReference>
<evidence type="ECO:0000256" key="9">
    <source>
        <dbReference type="ARBA" id="ARBA00022705"/>
    </source>
</evidence>
<dbReference type="InterPro" id="IPR043128">
    <property type="entry name" value="Rev_trsase/Diguanyl_cyclase"/>
</dbReference>
<evidence type="ECO:0000313" key="22">
    <source>
        <dbReference type="Proteomes" id="UP000501027"/>
    </source>
</evidence>
<dbReference type="EC" id="2.7.7.7" evidence="4"/>
<dbReference type="SUPFAM" id="SSF56672">
    <property type="entry name" value="DNA/RNA polymerases"/>
    <property type="match status" value="1"/>
</dbReference>
<dbReference type="PANTHER" id="PTHR33050:SF7">
    <property type="entry name" value="RIBONUCLEASE H"/>
    <property type="match status" value="1"/>
</dbReference>
<sequence length="819" mass="92139">MHPFSQLFRNIPSYVGEDLELLLEAPPEDALPRLADVGLNLHVADALNLQLPEDLTAEQWVHKVGNLLGLYTEKPREYNKEWKTPRFPNIHLKETLITNLSNRFGPLTPAETRRFKLSLPARFFPVKTKYLPLHKGIKNYYPSDIIHHFITTADYLWTLWESGILYLRVSQKQATFNGSPYSWEQRRLHNGTQSVCSEPFRVSSFSFNRSHRRTRLGQKPSQRSLATGSEPFTRKLGTPISSPTWKYARKRGTAPSRWSDTDRPITTQKGEETNSSHSSNQDHPSSFVHKTHDFCLWAAFKSTNYCSPFCLKHLVDLLDDWGPCTQDGEHRLRVPRTPLRITGGVFLVDKNPVNRTESRLVVDFSQFSRGNTAVRWPKFAVPNLRSLTNLLSCDLYWLSLDVSAAFYHIPLSPGSMPHLLVGSPGLQGIDPGMSYRAECGNPGGLLQDLHTTCRRGYLDPLLLLFKKFGRKLHLLSHPFVMGFRKIPMGVGLSPFLLAQFTSALASVVRRAFPHCLAFTYMDDVVLGARSPEHLNALHSTITALFLDLGITLNPEKTKWWGKNLNFMGLTINSFGSLPQDRHKLKALTMLKSLPLNVPIDWKICQRITGLLGFLAPFTKCGYAALMPLYNVIQAKKAFVMHPNYCKWLTSLYSDLWPVARQRSRLCQVFADATPTGWGLVNYSTDSVRLGTFSQPLPIHCAELLSACFARCWTGASLLGVDNQVVASGKYTHYPWLLGCAAAWILRGTSFIYVPSDLNPADAPSRGLLGFRRFPPPLLFVPSTGRTSLYARSPPVPGRQPVRVSFASPVLTSGDAWEPP</sequence>
<dbReference type="KEGG" id="vg:80533931"/>
<dbReference type="Gene3D" id="3.30.70.270">
    <property type="match status" value="1"/>
</dbReference>
<evidence type="ECO:0000256" key="3">
    <source>
        <dbReference type="ARBA" id="ARBA00012180"/>
    </source>
</evidence>
<dbReference type="InterPro" id="IPR043502">
    <property type="entry name" value="DNA/RNA_pol_sf"/>
</dbReference>
<evidence type="ECO:0000256" key="11">
    <source>
        <dbReference type="ARBA" id="ARBA00022723"/>
    </source>
</evidence>
<keyword evidence="13" id="KW-0378">Hydrolase</keyword>
<comment type="similarity">
    <text evidence="2">Belongs to the hepadnaviridae P protein family.</text>
</comment>
<keyword evidence="8" id="KW-0548">Nucleotidyltransferase</keyword>
<comment type="catalytic activity">
    <reaction evidence="1">
        <text>Endonucleolytic cleavage to 5'-phosphomonoester.</text>
        <dbReference type="EC" id="3.1.26.4"/>
    </reaction>
</comment>
<evidence type="ECO:0000256" key="2">
    <source>
        <dbReference type="ARBA" id="ARBA00007994"/>
    </source>
</evidence>
<name>A0A482KFS9_9HEPA</name>
<reference evidence="21 22" key="1">
    <citation type="journal article" date="2019" name="Viruses">
        <title>A Novel Orthohepadnavirus Identified in a Dead Maxwell#s Duiker (Philantomba maxwellii) in Tai National Park, Cote d#Ivoire.</title>
        <authorList>
            <person name="Gogarten J."/>
            <person name="Ulrich M."/>
            <person name="Bhuva N."/>
            <person name="Garcia J."/>
            <person name="Jain K."/>
            <person name="Lee B."/>
            <person name="Loehrich T."/>
            <person name="Oleynik A."/>
            <person name="Couacy-Hymann E."/>
            <person name="Fuh Neba T."/>
            <person name="Mishra N."/>
            <person name="Briese T."/>
            <person name="Calvignac-Spencer S."/>
            <person name="Lipkin W."/>
            <person name="Leendertz F."/>
        </authorList>
    </citation>
    <scope>NUCLEOTIDE SEQUENCE [LARGE SCALE GENOMIC DNA]</scope>
    <source>
        <strain evidence="21">Tai</strain>
    </source>
</reference>
<proteinExistence type="inferred from homology"/>
<organism evidence="21 22">
    <name type="scientific">Tai Forest hepadnavirus</name>
    <dbReference type="NCBI Taxonomy" id="2557875"/>
    <lineage>
        <taxon>Viruses</taxon>
        <taxon>Riboviria</taxon>
        <taxon>Pararnavirae</taxon>
        <taxon>Artverviricota</taxon>
        <taxon>Revtraviricetes</taxon>
        <taxon>Blubervirales</taxon>
        <taxon>Hepadnaviridae</taxon>
    </lineage>
</organism>
<evidence type="ECO:0000256" key="6">
    <source>
        <dbReference type="ARBA" id="ARBA00021149"/>
    </source>
</evidence>
<dbReference type="EC" id="3.1.26.4" evidence="3"/>
<evidence type="ECO:0000256" key="10">
    <source>
        <dbReference type="ARBA" id="ARBA00022722"/>
    </source>
</evidence>
<evidence type="ECO:0000256" key="4">
    <source>
        <dbReference type="ARBA" id="ARBA00012417"/>
    </source>
</evidence>
<accession>A0A482KFS9</accession>
<evidence type="ECO:0000256" key="17">
    <source>
        <dbReference type="ARBA" id="ARBA00023125"/>
    </source>
</evidence>
<feature type="compositionally biased region" description="Low complexity" evidence="19">
    <location>
        <begin position="275"/>
        <end position="285"/>
    </location>
</feature>
<evidence type="ECO:0000259" key="20">
    <source>
        <dbReference type="PROSITE" id="PS50878"/>
    </source>
</evidence>
<evidence type="ECO:0000256" key="13">
    <source>
        <dbReference type="ARBA" id="ARBA00022801"/>
    </source>
</evidence>
<evidence type="ECO:0000256" key="5">
    <source>
        <dbReference type="ARBA" id="ARBA00012493"/>
    </source>
</evidence>
<keyword evidence="10" id="KW-0540">Nuclease</keyword>
<evidence type="ECO:0000256" key="12">
    <source>
        <dbReference type="ARBA" id="ARBA00022759"/>
    </source>
</evidence>
<dbReference type="InterPro" id="IPR000477">
    <property type="entry name" value="RT_dom"/>
</dbReference>
<evidence type="ECO:0000256" key="18">
    <source>
        <dbReference type="ARBA" id="ARBA00023268"/>
    </source>
</evidence>
<evidence type="ECO:0000256" key="14">
    <source>
        <dbReference type="ARBA" id="ARBA00022842"/>
    </source>
</evidence>
<protein>
    <recommendedName>
        <fullName evidence="6">Protein P</fullName>
        <ecNumber evidence="5">2.7.7.49</ecNumber>
        <ecNumber evidence="4">2.7.7.7</ecNumber>
        <ecNumber evidence="3">3.1.26.4</ecNumber>
    </recommendedName>
</protein>
<keyword evidence="15" id="KW-0695">RNA-directed DNA polymerase</keyword>
<dbReference type="GO" id="GO:0004523">
    <property type="term" value="F:RNA-DNA hybrid ribonuclease activity"/>
    <property type="evidence" value="ECO:0007669"/>
    <property type="project" value="UniProtKB-EC"/>
</dbReference>
<dbReference type="InterPro" id="IPR000201">
    <property type="entry name" value="DNApol_viral_N"/>
</dbReference>
<keyword evidence="16" id="KW-0239">DNA-directed DNA polymerase</keyword>
<feature type="compositionally biased region" description="Basic and acidic residues" evidence="19">
    <location>
        <begin position="259"/>
        <end position="274"/>
    </location>
</feature>
<evidence type="ECO:0000256" key="7">
    <source>
        <dbReference type="ARBA" id="ARBA00022679"/>
    </source>
</evidence>
<dbReference type="Proteomes" id="UP000501027">
    <property type="component" value="Segment"/>
</dbReference>
<dbReference type="GO" id="GO:0003677">
    <property type="term" value="F:DNA binding"/>
    <property type="evidence" value="ECO:0007669"/>
    <property type="project" value="UniProtKB-KW"/>
</dbReference>
<dbReference type="Pfam" id="PF00336">
    <property type="entry name" value="DNA_pol_viral_C"/>
    <property type="match status" value="1"/>
</dbReference>
<evidence type="ECO:0000256" key="8">
    <source>
        <dbReference type="ARBA" id="ARBA00022695"/>
    </source>
</evidence>
<evidence type="ECO:0000256" key="1">
    <source>
        <dbReference type="ARBA" id="ARBA00000077"/>
    </source>
</evidence>
<dbReference type="PROSITE" id="PS50878">
    <property type="entry name" value="RT_POL"/>
    <property type="match status" value="1"/>
</dbReference>
<dbReference type="RefSeq" id="YP_010796440.1">
    <property type="nucleotide sequence ID" value="NC_076026.1"/>
</dbReference>
<dbReference type="GO" id="GO:0003964">
    <property type="term" value="F:RNA-directed DNA polymerase activity"/>
    <property type="evidence" value="ECO:0007669"/>
    <property type="project" value="UniProtKB-KW"/>
</dbReference>
<feature type="region of interest" description="Disordered" evidence="19">
    <location>
        <begin position="211"/>
        <end position="285"/>
    </location>
</feature>
<dbReference type="EC" id="2.7.7.49" evidence="5"/>
<keyword evidence="9" id="KW-0235">DNA replication</keyword>
<keyword evidence="17" id="KW-0238">DNA-binding</keyword>
<keyword evidence="11" id="KW-0479">Metal-binding</keyword>
<dbReference type="GO" id="GO:0003887">
    <property type="term" value="F:DNA-directed DNA polymerase activity"/>
    <property type="evidence" value="ECO:0007669"/>
    <property type="project" value="UniProtKB-KW"/>
</dbReference>
<dbReference type="GO" id="GO:0006260">
    <property type="term" value="P:DNA replication"/>
    <property type="evidence" value="ECO:0007669"/>
    <property type="project" value="UniProtKB-KW"/>
</dbReference>
<evidence type="ECO:0000256" key="19">
    <source>
        <dbReference type="SAM" id="MobiDB-lite"/>
    </source>
</evidence>
<evidence type="ECO:0000313" key="21">
    <source>
        <dbReference type="EMBL" id="QBQ18423.1"/>
    </source>
</evidence>
<keyword evidence="22" id="KW-1185">Reference proteome</keyword>
<feature type="domain" description="Reverse transcriptase" evidence="20">
    <location>
        <begin position="329"/>
        <end position="571"/>
    </location>
</feature>
<dbReference type="PANTHER" id="PTHR33050">
    <property type="entry name" value="REVERSE TRANSCRIPTASE DOMAIN-CONTAINING PROTEIN"/>
    <property type="match status" value="1"/>
</dbReference>
<dbReference type="EMBL" id="MK620908">
    <property type="protein sequence ID" value="QBQ18423.1"/>
    <property type="molecule type" value="Genomic_DNA"/>
</dbReference>
<dbReference type="Pfam" id="PF00078">
    <property type="entry name" value="RVT_1"/>
    <property type="match status" value="1"/>
</dbReference>
<keyword evidence="14" id="KW-0460">Magnesium</keyword>
<keyword evidence="12" id="KW-0255">Endonuclease</keyword>
<evidence type="ECO:0000256" key="16">
    <source>
        <dbReference type="ARBA" id="ARBA00022932"/>
    </source>
</evidence>
<dbReference type="GeneID" id="80533931"/>
<keyword evidence="18" id="KW-0511">Multifunctional enzyme</keyword>
<dbReference type="InterPro" id="IPR052055">
    <property type="entry name" value="Hepadnavirus_pol/RT"/>
</dbReference>